<organism evidence="3 4">
    <name type="scientific">Novosphingobium organovorum</name>
    <dbReference type="NCBI Taxonomy" id="2930092"/>
    <lineage>
        <taxon>Bacteria</taxon>
        <taxon>Pseudomonadati</taxon>
        <taxon>Pseudomonadota</taxon>
        <taxon>Alphaproteobacteria</taxon>
        <taxon>Sphingomonadales</taxon>
        <taxon>Sphingomonadaceae</taxon>
        <taxon>Novosphingobium</taxon>
    </lineage>
</organism>
<feature type="compositionally biased region" description="Low complexity" evidence="1">
    <location>
        <begin position="32"/>
        <end position="89"/>
    </location>
</feature>
<proteinExistence type="predicted"/>
<feature type="chain" id="PRO_5046662868" evidence="2">
    <location>
        <begin position="32"/>
        <end position="355"/>
    </location>
</feature>
<reference evidence="3" key="1">
    <citation type="submission" date="2022-03" db="EMBL/GenBank/DDBJ databases">
        <title>Identification of a novel bacterium isolated from mangrove sediments.</title>
        <authorList>
            <person name="Pan X."/>
        </authorList>
    </citation>
    <scope>NUCLEOTIDE SEQUENCE</scope>
    <source>
        <strain evidence="3">B1949</strain>
    </source>
</reference>
<keyword evidence="4" id="KW-1185">Reference proteome</keyword>
<dbReference type="Gene3D" id="2.40.128.130">
    <property type="entry name" value="Autotransporter beta-domain"/>
    <property type="match status" value="1"/>
</dbReference>
<evidence type="ECO:0000256" key="1">
    <source>
        <dbReference type="SAM" id="MobiDB-lite"/>
    </source>
</evidence>
<gene>
    <name evidence="3" type="ORF">MTR62_15880</name>
</gene>
<evidence type="ECO:0000313" key="4">
    <source>
        <dbReference type="Proteomes" id="UP001162881"/>
    </source>
</evidence>
<dbReference type="Proteomes" id="UP001162881">
    <property type="component" value="Unassembled WGS sequence"/>
</dbReference>
<comment type="caution">
    <text evidence="3">The sequence shown here is derived from an EMBL/GenBank/DDBJ whole genome shotgun (WGS) entry which is preliminary data.</text>
</comment>
<name>A0ABT0BGJ4_9SPHN</name>
<evidence type="ECO:0000256" key="2">
    <source>
        <dbReference type="SAM" id="SignalP"/>
    </source>
</evidence>
<dbReference type="EMBL" id="JALHLF010000080">
    <property type="protein sequence ID" value="MCJ2184159.1"/>
    <property type="molecule type" value="Genomic_DNA"/>
</dbReference>
<keyword evidence="2" id="KW-0732">Signal</keyword>
<dbReference type="InterPro" id="IPR036709">
    <property type="entry name" value="Autotransporte_beta_dom_sf"/>
</dbReference>
<feature type="signal peptide" evidence="2">
    <location>
        <begin position="1"/>
        <end position="31"/>
    </location>
</feature>
<evidence type="ECO:0000313" key="3">
    <source>
        <dbReference type="EMBL" id="MCJ2184159.1"/>
    </source>
</evidence>
<sequence>MPRLWRVRPAPRRPALLLLAGAALAPLPALGQSDAAPSAAAQADDTSQSTSETTSAASGDTTTDSLASPSTDSAPAPATKLDVAPATAPTSPPPQLWSLALSGGLAARNDGPDGNWQSIALSRRLGRGYVRGSFMRYNGTLIQANTALPSNYYIGTLAAGGNFNNWVADGWVSYGVQDYGRISTDTGSRESAGSKSSPYYALGADFGRIVTFAPNWYMTPTVTASFAQGKLLRASPDTTLLNDLETDEPTLTGSLTMRLDHAFGRHDNHYFGLIASRHWSSNGISRVVVGETASDDDSTPVSLRSIHRADGWFEFGATGSLEVTPSLHLDLYATRTSGVASGNTTSGGVTLRKSF</sequence>
<accession>A0ABT0BGJ4</accession>
<feature type="region of interest" description="Disordered" evidence="1">
    <location>
        <begin position="32"/>
        <end position="95"/>
    </location>
</feature>
<dbReference type="RefSeq" id="WP_244022715.1">
    <property type="nucleotide sequence ID" value="NZ_JALHLF010000080.1"/>
</dbReference>
<protein>
    <submittedName>
        <fullName evidence="3">Autotransporter outer membrane beta-barrel domain-containing protein</fullName>
    </submittedName>
</protein>
<dbReference type="SUPFAM" id="SSF103515">
    <property type="entry name" value="Autotransporter"/>
    <property type="match status" value="1"/>
</dbReference>